<name>A0ABR4L0E3_9EURO</name>
<keyword evidence="3" id="KW-1185">Reference proteome</keyword>
<sequence>MAQRVVDKASGQEYTEIVSNPASRFSNGPAWIHESPFWPKGREEGSPNGASPLKHIAMTKLLSDQRALTSKLFENVPWQLASYLWDCLGRSKRRTLHMWKVFATTYPSQFSKIEPYRSMKIEGPQASMRDYLRLAASECLIWQTVLTLGASYARVHDLVELGTVKNLAALEIATPEHLAANPEATEPPATALTDRIIRCWDEEAEITDRFKYLRVMVLKNQRLLSETSLLYLWRLRSLQYLVVYGCPGLVPETPSKLKLYGWMVVDEKPYPPHTLYEFWKVCSEEFTGDRSTLVGPVLDFQIGQVPSPPPRKRGKAKYQLSAIYLQRIGVSTDSRKRKGHQSHGSQSGQQQPRKAVMKNRTKDIGDMLSEFF</sequence>
<comment type="caution">
    <text evidence="2">The sequence shown here is derived from an EMBL/GenBank/DDBJ whole genome shotgun (WGS) entry which is preliminary data.</text>
</comment>
<reference evidence="2 3" key="1">
    <citation type="submission" date="2024-07" db="EMBL/GenBank/DDBJ databases">
        <title>Section-level genome sequencing and comparative genomics of Aspergillus sections Usti and Cavernicolus.</title>
        <authorList>
            <consortium name="Lawrence Berkeley National Laboratory"/>
            <person name="Nybo J.L."/>
            <person name="Vesth T.C."/>
            <person name="Theobald S."/>
            <person name="Frisvad J.C."/>
            <person name="Larsen T.O."/>
            <person name="Kjaerboelling I."/>
            <person name="Rothschild-Mancinelli K."/>
            <person name="Lyhne E.K."/>
            <person name="Kogle M.E."/>
            <person name="Barry K."/>
            <person name="Clum A."/>
            <person name="Na H."/>
            <person name="Ledsgaard L."/>
            <person name="Lin J."/>
            <person name="Lipzen A."/>
            <person name="Kuo A."/>
            <person name="Riley R."/>
            <person name="Mondo S."/>
            <person name="Labutti K."/>
            <person name="Haridas S."/>
            <person name="Pangalinan J."/>
            <person name="Salamov A.A."/>
            <person name="Simmons B.A."/>
            <person name="Magnuson J.K."/>
            <person name="Chen J."/>
            <person name="Drula E."/>
            <person name="Henrissat B."/>
            <person name="Wiebenga A."/>
            <person name="Lubbers R.J."/>
            <person name="Gomes A.C."/>
            <person name="Makela M.R."/>
            <person name="Stajich J."/>
            <person name="Grigoriev I.V."/>
            <person name="Mortensen U.H."/>
            <person name="De Vries R.P."/>
            <person name="Baker S.E."/>
            <person name="Andersen M.R."/>
        </authorList>
    </citation>
    <scope>NUCLEOTIDE SEQUENCE [LARGE SCALE GENOMIC DNA]</scope>
    <source>
        <strain evidence="2 3">CBS 123904</strain>
    </source>
</reference>
<evidence type="ECO:0000256" key="1">
    <source>
        <dbReference type="SAM" id="MobiDB-lite"/>
    </source>
</evidence>
<feature type="compositionally biased region" description="Low complexity" evidence="1">
    <location>
        <begin position="342"/>
        <end position="351"/>
    </location>
</feature>
<feature type="region of interest" description="Disordered" evidence="1">
    <location>
        <begin position="332"/>
        <end position="358"/>
    </location>
</feature>
<evidence type="ECO:0000313" key="2">
    <source>
        <dbReference type="EMBL" id="KAL2857807.1"/>
    </source>
</evidence>
<proteinExistence type="predicted"/>
<accession>A0ABR4L0E3</accession>
<dbReference type="EMBL" id="JBFXLU010000003">
    <property type="protein sequence ID" value="KAL2857807.1"/>
    <property type="molecule type" value="Genomic_DNA"/>
</dbReference>
<gene>
    <name evidence="2" type="ORF">BJY01DRAFT_202254</name>
</gene>
<evidence type="ECO:0000313" key="3">
    <source>
        <dbReference type="Proteomes" id="UP001610446"/>
    </source>
</evidence>
<dbReference type="Proteomes" id="UP001610446">
    <property type="component" value="Unassembled WGS sequence"/>
</dbReference>
<protein>
    <submittedName>
        <fullName evidence="2">Uncharacterized protein</fullName>
    </submittedName>
</protein>
<organism evidence="2 3">
    <name type="scientific">Aspergillus pseudoustus</name>
    <dbReference type="NCBI Taxonomy" id="1810923"/>
    <lineage>
        <taxon>Eukaryota</taxon>
        <taxon>Fungi</taxon>
        <taxon>Dikarya</taxon>
        <taxon>Ascomycota</taxon>
        <taxon>Pezizomycotina</taxon>
        <taxon>Eurotiomycetes</taxon>
        <taxon>Eurotiomycetidae</taxon>
        <taxon>Eurotiales</taxon>
        <taxon>Aspergillaceae</taxon>
        <taxon>Aspergillus</taxon>
        <taxon>Aspergillus subgen. Nidulantes</taxon>
    </lineage>
</organism>